<feature type="domain" description="DUF7924" evidence="1">
    <location>
        <begin position="1"/>
        <end position="79"/>
    </location>
</feature>
<evidence type="ECO:0000313" key="2">
    <source>
        <dbReference type="EMBL" id="KAF2863307.1"/>
    </source>
</evidence>
<reference evidence="2" key="1">
    <citation type="journal article" date="2020" name="Stud. Mycol.">
        <title>101 Dothideomycetes genomes: a test case for predicting lifestyles and emergence of pathogens.</title>
        <authorList>
            <person name="Haridas S."/>
            <person name="Albert R."/>
            <person name="Binder M."/>
            <person name="Bloem J."/>
            <person name="Labutti K."/>
            <person name="Salamov A."/>
            <person name="Andreopoulos B."/>
            <person name="Baker S."/>
            <person name="Barry K."/>
            <person name="Bills G."/>
            <person name="Bluhm B."/>
            <person name="Cannon C."/>
            <person name="Castanera R."/>
            <person name="Culley D."/>
            <person name="Daum C."/>
            <person name="Ezra D."/>
            <person name="Gonzalez J."/>
            <person name="Henrissat B."/>
            <person name="Kuo A."/>
            <person name="Liang C."/>
            <person name="Lipzen A."/>
            <person name="Lutzoni F."/>
            <person name="Magnuson J."/>
            <person name="Mondo S."/>
            <person name="Nolan M."/>
            <person name="Ohm R."/>
            <person name="Pangilinan J."/>
            <person name="Park H.-J."/>
            <person name="Ramirez L."/>
            <person name="Alfaro M."/>
            <person name="Sun H."/>
            <person name="Tritt A."/>
            <person name="Yoshinaga Y."/>
            <person name="Zwiers L.-H."/>
            <person name="Turgeon B."/>
            <person name="Goodwin S."/>
            <person name="Spatafora J."/>
            <person name="Crous P."/>
            <person name="Grigoriev I."/>
        </authorList>
    </citation>
    <scope>NUCLEOTIDE SEQUENCE</scope>
    <source>
        <strain evidence="2">CBS 480.64</strain>
    </source>
</reference>
<dbReference type="InterPro" id="IPR057684">
    <property type="entry name" value="DUF7924"/>
</dbReference>
<dbReference type="EMBL" id="MU005961">
    <property type="protein sequence ID" value="KAF2863307.1"/>
    <property type="molecule type" value="Genomic_DNA"/>
</dbReference>
<protein>
    <recommendedName>
        <fullName evidence="1">DUF7924 domain-containing protein</fullName>
    </recommendedName>
</protein>
<dbReference type="PANTHER" id="PTHR42470">
    <property type="entry name" value="VAST DOMAIN-CONTAINING PROTEIN"/>
    <property type="match status" value="1"/>
</dbReference>
<organism evidence="2 3">
    <name type="scientific">Piedraia hortae CBS 480.64</name>
    <dbReference type="NCBI Taxonomy" id="1314780"/>
    <lineage>
        <taxon>Eukaryota</taxon>
        <taxon>Fungi</taxon>
        <taxon>Dikarya</taxon>
        <taxon>Ascomycota</taxon>
        <taxon>Pezizomycotina</taxon>
        <taxon>Dothideomycetes</taxon>
        <taxon>Dothideomycetidae</taxon>
        <taxon>Capnodiales</taxon>
        <taxon>Piedraiaceae</taxon>
        <taxon>Piedraia</taxon>
    </lineage>
</organism>
<dbReference type="Proteomes" id="UP000799421">
    <property type="component" value="Unassembled WGS sequence"/>
</dbReference>
<sequence length="84" mass="10022">VNREKELDREILAWSIVHDAFSVSIFGHYAVIEGSTQSYYVHCFETFQIPDYKWRSHHFCKNIYHVWMPRHQEKIGSAINDLPV</sequence>
<gene>
    <name evidence="2" type="ORF">K470DRAFT_201864</name>
</gene>
<accession>A0A6A7C7U0</accession>
<evidence type="ECO:0000259" key="1">
    <source>
        <dbReference type="Pfam" id="PF25545"/>
    </source>
</evidence>
<dbReference type="PANTHER" id="PTHR42470:SF2">
    <property type="match status" value="1"/>
</dbReference>
<evidence type="ECO:0000313" key="3">
    <source>
        <dbReference type="Proteomes" id="UP000799421"/>
    </source>
</evidence>
<dbReference type="AlphaFoldDB" id="A0A6A7C7U0"/>
<feature type="non-terminal residue" evidence="2">
    <location>
        <position position="1"/>
    </location>
</feature>
<name>A0A6A7C7U0_9PEZI</name>
<dbReference type="Pfam" id="PF25545">
    <property type="entry name" value="DUF7924"/>
    <property type="match status" value="1"/>
</dbReference>
<keyword evidence="3" id="KW-1185">Reference proteome</keyword>
<proteinExistence type="predicted"/>
<dbReference type="OrthoDB" id="5132737at2759"/>
<feature type="non-terminal residue" evidence="2">
    <location>
        <position position="84"/>
    </location>
</feature>